<dbReference type="PROSITE" id="PS51332">
    <property type="entry name" value="B12_BINDING"/>
    <property type="match status" value="1"/>
</dbReference>
<feature type="binding site" evidence="22">
    <location>
        <position position="238"/>
    </location>
    <ligand>
        <name>Zn(2+)</name>
        <dbReference type="ChEBI" id="CHEBI:29105"/>
    </ligand>
</feature>
<dbReference type="SUPFAM" id="SSF52242">
    <property type="entry name" value="Cobalamin (vitamin B12)-binding domain"/>
    <property type="match status" value="1"/>
</dbReference>
<feature type="binding site" evidence="22">
    <location>
        <position position="305"/>
    </location>
    <ligand>
        <name>Zn(2+)</name>
        <dbReference type="ChEBI" id="CHEBI:29105"/>
    </ligand>
</feature>
<feature type="binding site" evidence="22">
    <location>
        <position position="304"/>
    </location>
    <ligand>
        <name>Zn(2+)</name>
        <dbReference type="ChEBI" id="CHEBI:29105"/>
    </ligand>
</feature>
<keyword evidence="15 21" id="KW-0862">Zinc</keyword>
<dbReference type="SUPFAM" id="SSF56507">
    <property type="entry name" value="Methionine synthase activation domain-like"/>
    <property type="match status" value="1"/>
</dbReference>
<dbReference type="Pfam" id="PF02965">
    <property type="entry name" value="Met_synt_B12"/>
    <property type="match status" value="1"/>
</dbReference>
<keyword evidence="9 21" id="KW-0028">Amino-acid biosynthesis</keyword>
<evidence type="ECO:0000256" key="18">
    <source>
        <dbReference type="ARBA" id="ARBA00025552"/>
    </source>
</evidence>
<dbReference type="InterPro" id="IPR037010">
    <property type="entry name" value="VitB12-dep_Met_synth_activ_sf"/>
</dbReference>
<dbReference type="PIRSF" id="PIRSF000381">
    <property type="entry name" value="MetH"/>
    <property type="match status" value="1"/>
</dbReference>
<dbReference type="CDD" id="cd02069">
    <property type="entry name" value="methionine_synthase_B12_BD"/>
    <property type="match status" value="1"/>
</dbReference>
<dbReference type="InterPro" id="IPR011822">
    <property type="entry name" value="MetH"/>
</dbReference>
<feature type="domain" description="Hcy-binding" evidence="23">
    <location>
        <begin position="16"/>
        <end position="319"/>
    </location>
</feature>
<feature type="domain" description="Pterin-binding" evidence="24">
    <location>
        <begin position="350"/>
        <end position="613"/>
    </location>
</feature>
<evidence type="ECO:0000256" key="19">
    <source>
        <dbReference type="ARBA" id="ARBA00031040"/>
    </source>
</evidence>
<dbReference type="InterPro" id="IPR036594">
    <property type="entry name" value="Meth_synthase_dom"/>
</dbReference>
<evidence type="ECO:0000256" key="17">
    <source>
        <dbReference type="ARBA" id="ARBA00023285"/>
    </source>
</evidence>
<evidence type="ECO:0000256" key="6">
    <source>
        <dbReference type="ARBA" id="ARBA00012032"/>
    </source>
</evidence>
<dbReference type="GO" id="GO:0008705">
    <property type="term" value="F:methionine synthase activity"/>
    <property type="evidence" value="ECO:0007669"/>
    <property type="project" value="UniProtKB-EC"/>
</dbReference>
<feature type="domain" description="B12-binding N-terminal" evidence="27">
    <location>
        <begin position="642"/>
        <end position="735"/>
    </location>
</feature>
<evidence type="ECO:0000256" key="13">
    <source>
        <dbReference type="ARBA" id="ARBA00022723"/>
    </source>
</evidence>
<keyword evidence="11 21" id="KW-0808">Transferase</keyword>
<dbReference type="Gene3D" id="3.10.196.10">
    <property type="entry name" value="Vitamin B12-dependent methionine synthase, activation domain"/>
    <property type="match status" value="2"/>
</dbReference>
<dbReference type="EMBL" id="JAATEM010000002">
    <property type="protein sequence ID" value="NJP48840.1"/>
    <property type="molecule type" value="Genomic_DNA"/>
</dbReference>
<evidence type="ECO:0000256" key="11">
    <source>
        <dbReference type="ARBA" id="ARBA00022679"/>
    </source>
</evidence>
<reference evidence="28 29" key="1">
    <citation type="submission" date="2020-03" db="EMBL/GenBank/DDBJ databases">
        <title>WGS of actinomycetes isolated from Thailand.</title>
        <authorList>
            <person name="Thawai C."/>
        </authorList>
    </citation>
    <scope>NUCLEOTIDE SEQUENCE [LARGE SCALE GENOMIC DNA]</scope>
    <source>
        <strain evidence="28 29">SBST2-5</strain>
    </source>
</reference>
<evidence type="ECO:0000313" key="29">
    <source>
        <dbReference type="Proteomes" id="UP000730591"/>
    </source>
</evidence>
<dbReference type="InterPro" id="IPR000489">
    <property type="entry name" value="Pterin-binding_dom"/>
</dbReference>
<evidence type="ECO:0000256" key="9">
    <source>
        <dbReference type="ARBA" id="ARBA00022605"/>
    </source>
</evidence>
<dbReference type="Gene3D" id="3.20.20.20">
    <property type="entry name" value="Dihydropteroate synthase-like"/>
    <property type="match status" value="1"/>
</dbReference>
<dbReference type="Pfam" id="PF02574">
    <property type="entry name" value="S-methyl_trans"/>
    <property type="match status" value="1"/>
</dbReference>
<dbReference type="PROSITE" id="PS50974">
    <property type="entry name" value="ADOMET_ACTIVATION"/>
    <property type="match status" value="1"/>
</dbReference>
<evidence type="ECO:0000259" key="27">
    <source>
        <dbReference type="PROSITE" id="PS51337"/>
    </source>
</evidence>
<accession>A0ABX1A0W3</accession>
<evidence type="ECO:0000313" key="28">
    <source>
        <dbReference type="EMBL" id="NJP48840.1"/>
    </source>
</evidence>
<dbReference type="PANTHER" id="PTHR45833">
    <property type="entry name" value="METHIONINE SYNTHASE"/>
    <property type="match status" value="1"/>
</dbReference>
<evidence type="ECO:0000256" key="12">
    <source>
        <dbReference type="ARBA" id="ARBA00022691"/>
    </source>
</evidence>
<dbReference type="InterPro" id="IPR033706">
    <property type="entry name" value="Met_synthase_B12-bd"/>
</dbReference>
<dbReference type="Pfam" id="PF00809">
    <property type="entry name" value="Pterin_bind"/>
    <property type="match status" value="1"/>
</dbReference>
<organism evidence="28 29">
    <name type="scientific">Streptomyces composti</name>
    <dbReference type="NCBI Taxonomy" id="2720025"/>
    <lineage>
        <taxon>Bacteria</taxon>
        <taxon>Bacillati</taxon>
        <taxon>Actinomycetota</taxon>
        <taxon>Actinomycetes</taxon>
        <taxon>Kitasatosporales</taxon>
        <taxon>Streptomycetaceae</taxon>
        <taxon>Streptomyces</taxon>
    </lineage>
</organism>
<evidence type="ECO:0000256" key="16">
    <source>
        <dbReference type="ARBA" id="ARBA00023167"/>
    </source>
</evidence>
<comment type="function">
    <text evidence="18 21">Catalyzes the transfer of a methyl group from methyl-cobalamin to homocysteine, yielding enzyme-bound cob(I)alamin and methionine. Subsequently, remethylates the cofactor using methyltetrahydrofolate.</text>
</comment>
<dbReference type="PROSITE" id="PS51337">
    <property type="entry name" value="B12_BINDING_NTER"/>
    <property type="match status" value="1"/>
</dbReference>
<dbReference type="InterPro" id="IPR050554">
    <property type="entry name" value="Met_Synthase/Corrinoid"/>
</dbReference>
<dbReference type="Proteomes" id="UP000730591">
    <property type="component" value="Unassembled WGS sequence"/>
</dbReference>
<comment type="cofactor">
    <cofactor evidence="3 21">
        <name>methylcob(III)alamin</name>
        <dbReference type="ChEBI" id="CHEBI:28115"/>
    </cofactor>
</comment>
<dbReference type="GO" id="GO:0032259">
    <property type="term" value="P:methylation"/>
    <property type="evidence" value="ECO:0007669"/>
    <property type="project" value="UniProtKB-KW"/>
</dbReference>
<evidence type="ECO:0000259" key="25">
    <source>
        <dbReference type="PROSITE" id="PS50974"/>
    </source>
</evidence>
<comment type="domain">
    <text evidence="21">Modular enzyme with four functionally distinct domains. The isolated Hcy-binding domain catalyzes methyl transfer from free methylcobalamin to homocysteine. The Hcy-binding domain in association with the pterin-binding domain catalyzes the methylation of cob(I)alamin by methyltetrahydrofolate and the methylation of homocysteine. The B12-binding domain binds the cofactor. The AdoMet activation domain binds S-adenosyl-L-methionine. Under aerobic conditions cob(I)alamin can be converted to inactive cob(II)alamin. Reductive methylation by S-adenosyl-L-methionine and flavodoxin regenerates methylcobalamin.</text>
</comment>
<dbReference type="InterPro" id="IPR003726">
    <property type="entry name" value="HCY_dom"/>
</dbReference>
<evidence type="ECO:0000259" key="26">
    <source>
        <dbReference type="PROSITE" id="PS51332"/>
    </source>
</evidence>
<evidence type="ECO:0000256" key="21">
    <source>
        <dbReference type="PIRNR" id="PIRNR000381"/>
    </source>
</evidence>
<keyword evidence="13 21" id="KW-0479">Metal-binding</keyword>
<keyword evidence="14" id="KW-0677">Repeat</keyword>
<dbReference type="SMART" id="SM01018">
    <property type="entry name" value="B12-binding_2"/>
    <property type="match status" value="1"/>
</dbReference>
<gene>
    <name evidence="28" type="primary">metH</name>
    <name evidence="28" type="ORF">HCJ93_01790</name>
</gene>
<evidence type="ECO:0000256" key="22">
    <source>
        <dbReference type="PROSITE-ProRule" id="PRU00333"/>
    </source>
</evidence>
<dbReference type="PROSITE" id="PS50970">
    <property type="entry name" value="HCY"/>
    <property type="match status" value="1"/>
</dbReference>
<sequence>MASLPPTPSADSRTRVSGLREALATRVVVADGAMGTMLQAQDPTLEDFQNLEGCNEILNLTRPDIVRSVHSEYFDAGVDCVETNTFGANHTAMAEYDISDRVYELSEAGARIAREVADEHAARDGRTRWVLGSIGPGTKLPTLGHIDYGTIRDGYQANAEGLLAGGADALIVETTQDLLQTKASILGARKAMEATGTEVPLLASMAFETTGTMLLGSEIGAALTALEPLGIDMIGLNCSTGPAEMSEHLRFLARHSRIPLLCMPNAGLPVLTKDGAHFPLDAKGLADAQEAFVRDYGLSLVGGCCGTTPEHLRQLVERVRGVTPPERDPQPEPGAASLYQSVPFRQDTSYLAIGERTNANGSKKFREAMLDGRWDDCVEMAREQIREGAHMLDLCVDYVGRDGVADMRELAGRFATASTLPIVLDSTEVDVIRAGLEKLGGRAVINSVNYEDGDGPDSRFAQVTRLAKEHGAALIALTIDEEGQARTAEKKVEIAERLIADLTGNWGIREEDILVDCLTFTICTGQEESRKDGVATIEAIRELKRRHPRVQTTLGLSNISFGLNPAARILLNSVFLDECVKAGLDSAIVHASKILPIARFSEEEVDTALDLIYDRRREGYDPLQKLMQLFEGATAKSLKAGRAEELAALPLDERLKRRIIDGERNGLEDDLDEALKTRKALDIVNDTLLDGMKVVGELFGSGQMQLPFVLQSAEVMKAAVAHLEPHMEKTDEAGKGTIVLATVRGDVHDIGKNLVDIILSNNGYNVVNLGIKQPVSAILEAAEEHRADVIGMSGLLVKSTVIMKENLEELNQRGLAARYPVILGGAALTRAYVEQDLHELYQGEVRYARDAFEGLRLMDALIGIKRGVPGAKLPELRPRRVRAATVEVEERPEAGHVRSDVATDNPVPTPPFWGTRVVKGIQLKEYASWIDEGALFKGQWGLKQARTGEGPTYEELVETEGRPRLRGLLDKLQRENLLEAAVVYGYFPCVSKDDDLIILDEQGNERTRFTFPRQRRGRRLCLADFFRPEESGERDVVGLQVVTVGSRIGEETARLFEANAYRDYLELHGLSVQLAEALAEYWHARVRSELGFAGEDPEEMEDMFALKYRGARFSLGYGACPDLEDRAKIADLLQPERIGVQLSEEFQLHPEQSTDAIVIHHPEAKYFNAR</sequence>
<evidence type="ECO:0000256" key="5">
    <source>
        <dbReference type="ARBA" id="ARBA00010398"/>
    </source>
</evidence>
<dbReference type="Pfam" id="PF02310">
    <property type="entry name" value="B12-binding"/>
    <property type="match status" value="1"/>
</dbReference>
<dbReference type="InterPro" id="IPR036724">
    <property type="entry name" value="Cobalamin-bd_sf"/>
</dbReference>
<comment type="similarity">
    <text evidence="5">Belongs to the vitamin-B12 dependent methionine synthase family.</text>
</comment>
<keyword evidence="29" id="KW-1185">Reference proteome</keyword>
<evidence type="ECO:0000256" key="2">
    <source>
        <dbReference type="ARBA" id="ARBA00001947"/>
    </source>
</evidence>
<evidence type="ECO:0000256" key="3">
    <source>
        <dbReference type="ARBA" id="ARBA00001956"/>
    </source>
</evidence>
<dbReference type="InterPro" id="IPR003759">
    <property type="entry name" value="Cbl-bd_cap"/>
</dbReference>
<feature type="domain" description="B12-binding" evidence="26">
    <location>
        <begin position="735"/>
        <end position="872"/>
    </location>
</feature>
<keyword evidence="10 21" id="KW-0846">Cobalamin</keyword>
<dbReference type="PANTHER" id="PTHR45833:SF1">
    <property type="entry name" value="METHIONINE SYNTHASE"/>
    <property type="match status" value="1"/>
</dbReference>
<dbReference type="InterPro" id="IPR036589">
    <property type="entry name" value="HCY_dom_sf"/>
</dbReference>
<evidence type="ECO:0000259" key="23">
    <source>
        <dbReference type="PROSITE" id="PS50970"/>
    </source>
</evidence>
<evidence type="ECO:0000256" key="7">
    <source>
        <dbReference type="ARBA" id="ARBA00013998"/>
    </source>
</evidence>
<comment type="catalytic activity">
    <reaction evidence="1 21">
        <text>(6S)-5-methyl-5,6,7,8-tetrahydrofolate + L-homocysteine = (6S)-5,6,7,8-tetrahydrofolate + L-methionine</text>
        <dbReference type="Rhea" id="RHEA:11172"/>
        <dbReference type="ChEBI" id="CHEBI:18608"/>
        <dbReference type="ChEBI" id="CHEBI:57453"/>
        <dbReference type="ChEBI" id="CHEBI:57844"/>
        <dbReference type="ChEBI" id="CHEBI:58199"/>
        <dbReference type="EC" id="2.1.1.13"/>
    </reaction>
</comment>
<keyword evidence="16 21" id="KW-0486">Methionine biosynthesis</keyword>
<dbReference type="Pfam" id="PF02607">
    <property type="entry name" value="B12-binding_2"/>
    <property type="match status" value="1"/>
</dbReference>
<evidence type="ECO:0000256" key="1">
    <source>
        <dbReference type="ARBA" id="ARBA00001700"/>
    </source>
</evidence>
<feature type="domain" description="AdoMet activation" evidence="25">
    <location>
        <begin position="877"/>
        <end position="1170"/>
    </location>
</feature>
<keyword evidence="12 21" id="KW-0949">S-adenosyl-L-methionine</keyword>
<keyword evidence="8 21" id="KW-0489">Methyltransferase</keyword>
<name>A0ABX1A0W3_9ACTN</name>
<protein>
    <recommendedName>
        <fullName evidence="7 20">Methionine synthase</fullName>
        <ecNumber evidence="6 20">2.1.1.13</ecNumber>
    </recommendedName>
    <alternativeName>
        <fullName evidence="19 21">5-methyltetrahydrofolate--homocysteine methyltransferase</fullName>
    </alternativeName>
</protein>
<dbReference type="CDD" id="cd00740">
    <property type="entry name" value="MeTr"/>
    <property type="match status" value="1"/>
</dbReference>
<evidence type="ECO:0000256" key="10">
    <source>
        <dbReference type="ARBA" id="ARBA00022628"/>
    </source>
</evidence>
<proteinExistence type="inferred from homology"/>
<dbReference type="Gene3D" id="1.10.1240.10">
    <property type="entry name" value="Methionine synthase domain"/>
    <property type="match status" value="1"/>
</dbReference>
<dbReference type="SUPFAM" id="SSF47644">
    <property type="entry name" value="Methionine synthase domain"/>
    <property type="match status" value="1"/>
</dbReference>
<dbReference type="InterPro" id="IPR011005">
    <property type="entry name" value="Dihydropteroate_synth-like_sf"/>
</dbReference>
<keyword evidence="17 21" id="KW-0170">Cobalt</keyword>
<evidence type="ECO:0000259" key="24">
    <source>
        <dbReference type="PROSITE" id="PS50972"/>
    </source>
</evidence>
<dbReference type="NCBIfam" id="TIGR02082">
    <property type="entry name" value="metH"/>
    <property type="match status" value="1"/>
</dbReference>
<dbReference type="PROSITE" id="PS50972">
    <property type="entry name" value="PTERIN_BINDING"/>
    <property type="match status" value="1"/>
</dbReference>
<dbReference type="InterPro" id="IPR006158">
    <property type="entry name" value="Cobalamin-bd"/>
</dbReference>
<evidence type="ECO:0000256" key="4">
    <source>
        <dbReference type="ARBA" id="ARBA00005178"/>
    </source>
</evidence>
<comment type="pathway">
    <text evidence="4 21">Amino-acid biosynthesis; L-methionine biosynthesis via de novo pathway; L-methionine from L-homocysteine (MetH route): step 1/1.</text>
</comment>
<comment type="cofactor">
    <cofactor evidence="2 21 22">
        <name>Zn(2+)</name>
        <dbReference type="ChEBI" id="CHEBI:29105"/>
    </cofactor>
</comment>
<dbReference type="Gene3D" id="3.20.20.330">
    <property type="entry name" value="Homocysteine-binding-like domain"/>
    <property type="match status" value="1"/>
</dbReference>
<evidence type="ECO:0000256" key="20">
    <source>
        <dbReference type="NCBIfam" id="TIGR02082"/>
    </source>
</evidence>
<evidence type="ECO:0000256" key="15">
    <source>
        <dbReference type="ARBA" id="ARBA00022833"/>
    </source>
</evidence>
<evidence type="ECO:0000256" key="14">
    <source>
        <dbReference type="ARBA" id="ARBA00022737"/>
    </source>
</evidence>
<comment type="caution">
    <text evidence="28">The sequence shown here is derived from an EMBL/GenBank/DDBJ whole genome shotgun (WGS) entry which is preliminary data.</text>
</comment>
<dbReference type="SUPFAM" id="SSF82282">
    <property type="entry name" value="Homocysteine S-methyltransferase"/>
    <property type="match status" value="1"/>
</dbReference>
<dbReference type="EC" id="2.1.1.13" evidence="6 20"/>
<dbReference type="Gene3D" id="3.40.50.280">
    <property type="entry name" value="Cobalamin-binding domain"/>
    <property type="match status" value="1"/>
</dbReference>
<dbReference type="SUPFAM" id="SSF51717">
    <property type="entry name" value="Dihydropteroate synthetase-like"/>
    <property type="match status" value="1"/>
</dbReference>
<dbReference type="InterPro" id="IPR004223">
    <property type="entry name" value="VitB12-dep_Met_synth_activ_dom"/>
</dbReference>
<evidence type="ECO:0000256" key="8">
    <source>
        <dbReference type="ARBA" id="ARBA00022603"/>
    </source>
</evidence>
<dbReference type="RefSeq" id="WP_167990445.1">
    <property type="nucleotide sequence ID" value="NZ_JAATEM010000002.1"/>
</dbReference>